<accession>A0A2T0NCA8</accession>
<evidence type="ECO:0000313" key="2">
    <source>
        <dbReference type="Proteomes" id="UP000238312"/>
    </source>
</evidence>
<comment type="caution">
    <text evidence="1">The sequence shown here is derived from an EMBL/GenBank/DDBJ whole genome shotgun (WGS) entry which is preliminary data.</text>
</comment>
<organism evidence="1 2">
    <name type="scientific">Nonomuraea fuscirosea</name>
    <dbReference type="NCBI Taxonomy" id="1291556"/>
    <lineage>
        <taxon>Bacteria</taxon>
        <taxon>Bacillati</taxon>
        <taxon>Actinomycetota</taxon>
        <taxon>Actinomycetes</taxon>
        <taxon>Streptosporangiales</taxon>
        <taxon>Streptosporangiaceae</taxon>
        <taxon>Nonomuraea</taxon>
    </lineage>
</organism>
<dbReference type="Proteomes" id="UP000238312">
    <property type="component" value="Unassembled WGS sequence"/>
</dbReference>
<protein>
    <submittedName>
        <fullName evidence="1">Uncharacterized protein</fullName>
    </submittedName>
</protein>
<keyword evidence="2" id="KW-1185">Reference proteome</keyword>
<dbReference type="Pfam" id="PF19939">
    <property type="entry name" value="DUF6401"/>
    <property type="match status" value="1"/>
</dbReference>
<sequence length="109" mass="11940">MLYSVSVVFEDGWAASPLRWLMNALGDAQLAMMVENPGMVAAVDQHAAVLRDAIPLDRETLGDYLLGFLDELRHRGWAFTGEPDAPSLRLTAVCWLTRELDLLDGAAPA</sequence>
<name>A0A2T0NCA8_9ACTN</name>
<dbReference type="InterPro" id="IPR045647">
    <property type="entry name" value="DUF6401"/>
</dbReference>
<dbReference type="EMBL" id="PVNG01000001">
    <property type="protein sequence ID" value="PRX70516.1"/>
    <property type="molecule type" value="Genomic_DNA"/>
</dbReference>
<reference evidence="1 2" key="1">
    <citation type="submission" date="2018-03" db="EMBL/GenBank/DDBJ databases">
        <title>Genomic Encyclopedia of Type Strains, Phase III (KMG-III): the genomes of soil and plant-associated and newly described type strains.</title>
        <authorList>
            <person name="Whitman W."/>
        </authorList>
    </citation>
    <scope>NUCLEOTIDE SEQUENCE [LARGE SCALE GENOMIC DNA]</scope>
    <source>
        <strain evidence="1 2">CGMCC 4.7104</strain>
    </source>
</reference>
<dbReference type="AlphaFoldDB" id="A0A2T0NCA8"/>
<evidence type="ECO:0000313" key="1">
    <source>
        <dbReference type="EMBL" id="PRX70516.1"/>
    </source>
</evidence>
<proteinExistence type="predicted"/>
<gene>
    <name evidence="1" type="ORF">B0I32_101604</name>
</gene>